<keyword evidence="3" id="KW-0067">ATP-binding</keyword>
<dbReference type="SUPFAM" id="SSF52335">
    <property type="entry name" value="Methylglyoxal synthase-like"/>
    <property type="match status" value="1"/>
</dbReference>
<comment type="caution">
    <text evidence="5">The sequence shown here is derived from an EMBL/GenBank/DDBJ whole genome shotgun (WGS) entry which is preliminary data.</text>
</comment>
<accession>A0A645FH79</accession>
<dbReference type="Gene3D" id="3.40.50.1380">
    <property type="entry name" value="Methylglyoxal synthase-like domain"/>
    <property type="match status" value="1"/>
</dbReference>
<name>A0A645FH79_9ZZZZ</name>
<dbReference type="EMBL" id="VSSQ01057864">
    <property type="protein sequence ID" value="MPN11633.1"/>
    <property type="molecule type" value="Genomic_DNA"/>
</dbReference>
<dbReference type="SMART" id="SM00851">
    <property type="entry name" value="MGS"/>
    <property type="match status" value="1"/>
</dbReference>
<feature type="domain" description="MGS-like" evidence="4">
    <location>
        <begin position="1"/>
        <end position="121"/>
    </location>
</feature>
<organism evidence="5">
    <name type="scientific">bioreactor metagenome</name>
    <dbReference type="NCBI Taxonomy" id="1076179"/>
    <lineage>
        <taxon>unclassified sequences</taxon>
        <taxon>metagenomes</taxon>
        <taxon>ecological metagenomes</taxon>
    </lineage>
</organism>
<dbReference type="InterPro" id="IPR036914">
    <property type="entry name" value="MGS-like_dom_sf"/>
</dbReference>
<protein>
    <submittedName>
        <fullName evidence="5">Carbamoyl-phosphate synthase large chain</fullName>
        <ecNumber evidence="5">6.3.5.5</ecNumber>
    </submittedName>
</protein>
<reference evidence="5" key="1">
    <citation type="submission" date="2019-08" db="EMBL/GenBank/DDBJ databases">
        <authorList>
            <person name="Kucharzyk K."/>
            <person name="Murdoch R.W."/>
            <person name="Higgins S."/>
            <person name="Loffler F."/>
        </authorList>
    </citation>
    <scope>NUCLEOTIDE SEQUENCE</scope>
</reference>
<dbReference type="PANTHER" id="PTHR11405">
    <property type="entry name" value="CARBAMOYLTRANSFERASE FAMILY MEMBER"/>
    <property type="match status" value="1"/>
</dbReference>
<keyword evidence="2" id="KW-0547">Nucleotide-binding</keyword>
<dbReference type="Pfam" id="PF02142">
    <property type="entry name" value="MGS"/>
    <property type="match status" value="1"/>
</dbReference>
<dbReference type="EC" id="6.3.5.5" evidence="5"/>
<evidence type="ECO:0000256" key="1">
    <source>
        <dbReference type="ARBA" id="ARBA00022598"/>
    </source>
</evidence>
<dbReference type="PROSITE" id="PS51855">
    <property type="entry name" value="MGS"/>
    <property type="match status" value="1"/>
</dbReference>
<evidence type="ECO:0000256" key="2">
    <source>
        <dbReference type="ARBA" id="ARBA00022741"/>
    </source>
</evidence>
<evidence type="ECO:0000256" key="3">
    <source>
        <dbReference type="ARBA" id="ARBA00022840"/>
    </source>
</evidence>
<dbReference type="AlphaFoldDB" id="A0A645FH79"/>
<dbReference type="InterPro" id="IPR011607">
    <property type="entry name" value="MGS-like_dom"/>
</dbReference>
<evidence type="ECO:0000259" key="4">
    <source>
        <dbReference type="PROSITE" id="PS51855"/>
    </source>
</evidence>
<keyword evidence="1 5" id="KW-0436">Ligase</keyword>
<dbReference type="GO" id="GO:0005524">
    <property type="term" value="F:ATP binding"/>
    <property type="evidence" value="ECO:0007669"/>
    <property type="project" value="UniProtKB-KW"/>
</dbReference>
<dbReference type="GO" id="GO:0005737">
    <property type="term" value="C:cytoplasm"/>
    <property type="evidence" value="ECO:0007669"/>
    <property type="project" value="TreeGrafter"/>
</dbReference>
<proteinExistence type="predicted"/>
<dbReference type="GO" id="GO:0004088">
    <property type="term" value="F:carbamoyl-phosphate synthase (glutamine-hydrolyzing) activity"/>
    <property type="evidence" value="ECO:0007669"/>
    <property type="project" value="UniProtKB-EC"/>
</dbReference>
<gene>
    <name evidence="5" type="primary">carB_47</name>
    <name evidence="5" type="ORF">SDC9_158937</name>
</gene>
<sequence length="121" mass="13479">MELVRELVKLGFVIYATRGTATLLWDNGIRCNAIFRISQARPNLLDLMRDKAVHWIVNTAESGAEAMADEIQMRSKAVVVGVPITTTLAGFVAAVEGIRDKSGFGRLEVCSLQEYHRHVRH</sequence>
<evidence type="ECO:0000313" key="5">
    <source>
        <dbReference type="EMBL" id="MPN11633.1"/>
    </source>
</evidence>